<keyword evidence="3" id="KW-1185">Reference proteome</keyword>
<dbReference type="HOGENOM" id="CLU_569936_0_0_1"/>
<organism evidence="3">
    <name type="scientific">Laccaria bicolor (strain S238N-H82 / ATCC MYA-4686)</name>
    <name type="common">Bicoloured deceiver</name>
    <name type="synonym">Laccaria laccata var. bicolor</name>
    <dbReference type="NCBI Taxonomy" id="486041"/>
    <lineage>
        <taxon>Eukaryota</taxon>
        <taxon>Fungi</taxon>
        <taxon>Dikarya</taxon>
        <taxon>Basidiomycota</taxon>
        <taxon>Agaricomycotina</taxon>
        <taxon>Agaricomycetes</taxon>
        <taxon>Agaricomycetidae</taxon>
        <taxon>Agaricales</taxon>
        <taxon>Agaricineae</taxon>
        <taxon>Hydnangiaceae</taxon>
        <taxon>Laccaria</taxon>
    </lineage>
</organism>
<feature type="compositionally biased region" description="Basic and acidic residues" evidence="1">
    <location>
        <begin position="130"/>
        <end position="143"/>
    </location>
</feature>
<sequence>MASSEHGLSIMSYELNRMDSATQLSSNTPSDQPNMSSSHGHRNYDERMGYFESGCPGDGRFGRIGEMIHVPAPGLNEIENPGRSGRYPESSQRTCLQEDRSGNPMPVGGIYYNEAGDVHGQVLIASPSDHMHLTDRNGSRHPSDLYPPTLDNTPSPTSRSALPSLAERVGKVALPHGHVPTHSSYQPDSMSYGPSILPLSGSKVSTGISSGLPNLTIFEAQYQESQHGSELSQMDSGDHITTTNPRPQNLVIDNVCGLSPSTLSSIPMSNSPVWSQSQPLASSNAFGAQPCNPIMGASLIGNSSASSIPETSRKEEEEEIQNAWLRDLWEVFSTPIHFVFRPRPSGLRTHMNIHSNAKRCTRTFGVRSNAKRHLRTHGINPSVPQDGDIPPYIVDFNTPIVSISQNLEHHQPNSGTQHQTIQPFFRLRWVPPSLAHCTNAASLKPVSPNDSCSEDENDSDPENAGLQSGGSSAGQLSNG</sequence>
<feature type="compositionally biased region" description="Acidic residues" evidence="1">
    <location>
        <begin position="452"/>
        <end position="461"/>
    </location>
</feature>
<dbReference type="AlphaFoldDB" id="B0DAR8"/>
<reference evidence="2 3" key="1">
    <citation type="journal article" date="2008" name="Nature">
        <title>The genome of Laccaria bicolor provides insights into mycorrhizal symbiosis.</title>
        <authorList>
            <person name="Martin F."/>
            <person name="Aerts A."/>
            <person name="Ahren D."/>
            <person name="Brun A."/>
            <person name="Danchin E.G.J."/>
            <person name="Duchaussoy F."/>
            <person name="Gibon J."/>
            <person name="Kohler A."/>
            <person name="Lindquist E."/>
            <person name="Pereda V."/>
            <person name="Salamov A."/>
            <person name="Shapiro H.J."/>
            <person name="Wuyts J."/>
            <person name="Blaudez D."/>
            <person name="Buee M."/>
            <person name="Brokstein P."/>
            <person name="Canbaeck B."/>
            <person name="Cohen D."/>
            <person name="Courty P.E."/>
            <person name="Coutinho P.M."/>
            <person name="Delaruelle C."/>
            <person name="Detter J.C."/>
            <person name="Deveau A."/>
            <person name="DiFazio S."/>
            <person name="Duplessis S."/>
            <person name="Fraissinet-Tachet L."/>
            <person name="Lucic E."/>
            <person name="Frey-Klett P."/>
            <person name="Fourrey C."/>
            <person name="Feussner I."/>
            <person name="Gay G."/>
            <person name="Grimwood J."/>
            <person name="Hoegger P.J."/>
            <person name="Jain P."/>
            <person name="Kilaru S."/>
            <person name="Labbe J."/>
            <person name="Lin Y.C."/>
            <person name="Legue V."/>
            <person name="Le Tacon F."/>
            <person name="Marmeisse R."/>
            <person name="Melayah D."/>
            <person name="Montanini B."/>
            <person name="Muratet M."/>
            <person name="Nehls U."/>
            <person name="Niculita-Hirzel H."/>
            <person name="Oudot-Le Secq M.P."/>
            <person name="Peter M."/>
            <person name="Quesneville H."/>
            <person name="Rajashekar B."/>
            <person name="Reich M."/>
            <person name="Rouhier N."/>
            <person name="Schmutz J."/>
            <person name="Yin T."/>
            <person name="Chalot M."/>
            <person name="Henrissat B."/>
            <person name="Kuees U."/>
            <person name="Lucas S."/>
            <person name="Van de Peer Y."/>
            <person name="Podila G.K."/>
            <person name="Polle A."/>
            <person name="Pukkila P.J."/>
            <person name="Richardson P.M."/>
            <person name="Rouze P."/>
            <person name="Sanders I.R."/>
            <person name="Stajich J.E."/>
            <person name="Tunlid A."/>
            <person name="Tuskan G."/>
            <person name="Grigoriev I.V."/>
        </authorList>
    </citation>
    <scope>NUCLEOTIDE SEQUENCE [LARGE SCALE GENOMIC DNA]</scope>
    <source>
        <strain evidence="3">S238N-H82 / ATCC MYA-4686</strain>
    </source>
</reference>
<feature type="region of interest" description="Disordered" evidence="1">
    <location>
        <begin position="441"/>
        <end position="479"/>
    </location>
</feature>
<dbReference type="RefSeq" id="XP_001881330.1">
    <property type="nucleotide sequence ID" value="XM_001881295.1"/>
</dbReference>
<dbReference type="Proteomes" id="UP000001194">
    <property type="component" value="Unassembled WGS sequence"/>
</dbReference>
<dbReference type="KEGG" id="lbc:LACBIDRAFT_327335"/>
<proteinExistence type="predicted"/>
<feature type="region of interest" description="Disordered" evidence="1">
    <location>
        <begin position="130"/>
        <end position="161"/>
    </location>
</feature>
<dbReference type="OrthoDB" id="6077919at2759"/>
<evidence type="ECO:0000256" key="1">
    <source>
        <dbReference type="SAM" id="MobiDB-lite"/>
    </source>
</evidence>
<evidence type="ECO:0000313" key="3">
    <source>
        <dbReference type="Proteomes" id="UP000001194"/>
    </source>
</evidence>
<feature type="region of interest" description="Disordered" evidence="1">
    <location>
        <begin position="22"/>
        <end position="44"/>
    </location>
</feature>
<evidence type="ECO:0000313" key="2">
    <source>
        <dbReference type="EMBL" id="EDR08260.1"/>
    </source>
</evidence>
<accession>B0DAR8</accession>
<feature type="compositionally biased region" description="Polar residues" evidence="1">
    <location>
        <begin position="150"/>
        <end position="161"/>
    </location>
</feature>
<feature type="compositionally biased region" description="Polar residues" evidence="1">
    <location>
        <begin position="22"/>
        <end position="38"/>
    </location>
</feature>
<protein>
    <submittedName>
        <fullName evidence="2">Predicted protein</fullName>
    </submittedName>
</protein>
<dbReference type="STRING" id="486041.B0DAR8"/>
<gene>
    <name evidence="2" type="ORF">LACBIDRAFT_327335</name>
</gene>
<name>B0DAR8_LACBS</name>
<dbReference type="InParanoid" id="B0DAR8"/>
<dbReference type="GeneID" id="6076834"/>
<dbReference type="EMBL" id="DS547102">
    <property type="protein sequence ID" value="EDR08260.1"/>
    <property type="molecule type" value="Genomic_DNA"/>
</dbReference>